<keyword evidence="2" id="KW-1185">Reference proteome</keyword>
<evidence type="ECO:0000313" key="1">
    <source>
        <dbReference type="EMBL" id="GLK88606.1"/>
    </source>
</evidence>
<organism evidence="1 2">
    <name type="scientific">Pseudomonas turukhanskensis</name>
    <dbReference type="NCBI Taxonomy" id="1806536"/>
    <lineage>
        <taxon>Bacteria</taxon>
        <taxon>Pseudomonadati</taxon>
        <taxon>Pseudomonadota</taxon>
        <taxon>Gammaproteobacteria</taxon>
        <taxon>Pseudomonadales</taxon>
        <taxon>Pseudomonadaceae</taxon>
        <taxon>Pseudomonas</taxon>
    </lineage>
</organism>
<reference evidence="1" key="1">
    <citation type="journal article" date="2014" name="Int. J. Syst. Evol. Microbiol.">
        <title>Complete genome sequence of Corynebacterium casei LMG S-19264T (=DSM 44701T), isolated from a smear-ripened cheese.</title>
        <authorList>
            <consortium name="US DOE Joint Genome Institute (JGI-PGF)"/>
            <person name="Walter F."/>
            <person name="Albersmeier A."/>
            <person name="Kalinowski J."/>
            <person name="Ruckert C."/>
        </authorList>
    </citation>
    <scope>NUCLEOTIDE SEQUENCE</scope>
    <source>
        <strain evidence="1">VKM B-2935</strain>
    </source>
</reference>
<dbReference type="EMBL" id="BSFN01000003">
    <property type="protein sequence ID" value="GLK88606.1"/>
    <property type="molecule type" value="Genomic_DNA"/>
</dbReference>
<accession>A0A9W6K350</accession>
<gene>
    <name evidence="1" type="ORF">GCM10017655_16680</name>
</gene>
<sequence>MSELGRGALSKMAARLGAPVQYAFRLGDEEVPVNPLIGQTVKLEYLGAIHCSHCGRKTKTSFSQGYCYPCMTKLAQCDTCMMSPERCHHEAGTCREPEWAAQFCMTDHIVYLANSSGVKVGITRASQVPTRWLDQGASQALPIMRVSTRQQSGFVEDVLRSQVADKTNWRALLKSHAAPVDLAAVRDELFATCADGLLGLQQRFGLQAIQPISDVEPIEITYPIDAYPAKITSFNLDKDPVAEGTLLGIKGQYLMFDTGVINIRKYTAYQLAVHS</sequence>
<protein>
    <recommendedName>
        <fullName evidence="3">DUF2797 domain-containing protein</fullName>
    </recommendedName>
</protein>
<dbReference type="Proteomes" id="UP001143328">
    <property type="component" value="Unassembled WGS sequence"/>
</dbReference>
<comment type="caution">
    <text evidence="1">The sequence shown here is derived from an EMBL/GenBank/DDBJ whole genome shotgun (WGS) entry which is preliminary data.</text>
</comment>
<evidence type="ECO:0000313" key="2">
    <source>
        <dbReference type="Proteomes" id="UP001143328"/>
    </source>
</evidence>
<dbReference type="Pfam" id="PF10977">
    <property type="entry name" value="DUF2797"/>
    <property type="match status" value="1"/>
</dbReference>
<reference evidence="1" key="2">
    <citation type="submission" date="2023-01" db="EMBL/GenBank/DDBJ databases">
        <authorList>
            <person name="Sun Q."/>
            <person name="Evtushenko L."/>
        </authorList>
    </citation>
    <scope>NUCLEOTIDE SEQUENCE</scope>
    <source>
        <strain evidence="1">VKM B-2935</strain>
    </source>
</reference>
<name>A0A9W6K350_9PSED</name>
<evidence type="ECO:0008006" key="3">
    <source>
        <dbReference type="Google" id="ProtNLM"/>
    </source>
</evidence>
<dbReference type="InterPro" id="IPR021246">
    <property type="entry name" value="DUF2797"/>
</dbReference>
<proteinExistence type="predicted"/>
<dbReference type="RefSeq" id="WP_271194809.1">
    <property type="nucleotide sequence ID" value="NZ_BSFN01000003.1"/>
</dbReference>
<dbReference type="AlphaFoldDB" id="A0A9W6K350"/>